<dbReference type="AlphaFoldDB" id="A0A0X3QCX8"/>
<reference evidence="9" key="1">
    <citation type="submission" date="2016-01" db="EMBL/GenBank/DDBJ databases">
        <title>Reference transcriptome for the parasite Schistocephalus solidus: insights into the molecular evolution of parasitism.</title>
        <authorList>
            <person name="Hebert F.O."/>
            <person name="Grambauer S."/>
            <person name="Barber I."/>
            <person name="Landry C.R."/>
            <person name="Aubin-Horth N."/>
        </authorList>
    </citation>
    <scope>NUCLEOTIDE SEQUENCE</scope>
</reference>
<comment type="catalytic activity">
    <reaction evidence="1">
        <text>(2R)-2-phosphoglycerate = (2R)-3-phosphoglycerate</text>
        <dbReference type="Rhea" id="RHEA:15901"/>
        <dbReference type="ChEBI" id="CHEBI:58272"/>
        <dbReference type="ChEBI" id="CHEBI:58289"/>
        <dbReference type="EC" id="5.4.2.11"/>
    </reaction>
</comment>
<evidence type="ECO:0000256" key="7">
    <source>
        <dbReference type="PIRSR" id="PIRSR613078-2"/>
    </source>
</evidence>
<evidence type="ECO:0000256" key="1">
    <source>
        <dbReference type="ARBA" id="ARBA00000380"/>
    </source>
</evidence>
<dbReference type="Pfam" id="PF00300">
    <property type="entry name" value="His_Phos_1"/>
    <property type="match status" value="2"/>
</dbReference>
<dbReference type="GO" id="GO:0004619">
    <property type="term" value="F:phosphoglycerate mutase activity"/>
    <property type="evidence" value="ECO:0007669"/>
    <property type="project" value="UniProtKB-EC"/>
</dbReference>
<feature type="active site" description="Proton donor/acceptor" evidence="6">
    <location>
        <position position="95"/>
    </location>
</feature>
<dbReference type="InterPro" id="IPR005952">
    <property type="entry name" value="Phosphogly_mut1"/>
</dbReference>
<dbReference type="PIRSF" id="PIRSF000709">
    <property type="entry name" value="6PFK_2-Ptase"/>
    <property type="match status" value="1"/>
</dbReference>
<dbReference type="NCBIfam" id="TIGR01258">
    <property type="entry name" value="pgm_1"/>
    <property type="match status" value="1"/>
</dbReference>
<dbReference type="EC" id="5.4.2.11" evidence="3"/>
<feature type="active site" description="Tele-phosphohistidine intermediate" evidence="6">
    <location>
        <position position="17"/>
    </location>
</feature>
<dbReference type="NCBIfam" id="NF010713">
    <property type="entry name" value="PRK14115.1"/>
    <property type="match status" value="1"/>
</dbReference>
<dbReference type="InterPro" id="IPR029033">
    <property type="entry name" value="His_PPase_superfam"/>
</dbReference>
<feature type="binding site" evidence="7">
    <location>
        <begin position="95"/>
        <end position="98"/>
    </location>
    <ligand>
        <name>substrate</name>
    </ligand>
</feature>
<evidence type="ECO:0000256" key="4">
    <source>
        <dbReference type="ARBA" id="ARBA00023152"/>
    </source>
</evidence>
<feature type="binding site" evidence="7">
    <location>
        <begin position="16"/>
        <end position="23"/>
    </location>
    <ligand>
        <name>substrate</name>
    </ligand>
</feature>
<feature type="site" description="Transition state stabilizer" evidence="8">
    <location>
        <position position="190"/>
    </location>
</feature>
<dbReference type="CDD" id="cd07067">
    <property type="entry name" value="HP_PGM_like"/>
    <property type="match status" value="1"/>
</dbReference>
<evidence type="ECO:0000313" key="9">
    <source>
        <dbReference type="EMBL" id="JAP57296.1"/>
    </source>
</evidence>
<dbReference type="SUPFAM" id="SSF53254">
    <property type="entry name" value="Phosphoglycerate mutase-like"/>
    <property type="match status" value="1"/>
</dbReference>
<evidence type="ECO:0000256" key="6">
    <source>
        <dbReference type="PIRSR" id="PIRSR613078-1"/>
    </source>
</evidence>
<dbReference type="HAMAP" id="MF_01039">
    <property type="entry name" value="PGAM_GpmA"/>
    <property type="match status" value="1"/>
</dbReference>
<dbReference type="EMBL" id="GEEE01005929">
    <property type="protein sequence ID" value="JAP57296.1"/>
    <property type="molecule type" value="Transcribed_RNA"/>
</dbReference>
<dbReference type="SMART" id="SM00855">
    <property type="entry name" value="PGAM"/>
    <property type="match status" value="1"/>
</dbReference>
<evidence type="ECO:0000256" key="3">
    <source>
        <dbReference type="ARBA" id="ARBA00012028"/>
    </source>
</evidence>
<feature type="binding site" evidence="7">
    <location>
        <begin position="122"/>
        <end position="123"/>
    </location>
    <ligand>
        <name>substrate</name>
    </ligand>
</feature>
<dbReference type="InterPro" id="IPR013078">
    <property type="entry name" value="His_Pase_superF_clade-1"/>
</dbReference>
<name>A0A0X3QCX8_SCHSO</name>
<dbReference type="GO" id="GO:0006096">
    <property type="term" value="P:glycolytic process"/>
    <property type="evidence" value="ECO:0007669"/>
    <property type="project" value="UniProtKB-KW"/>
</dbReference>
<feature type="binding site" evidence="7">
    <location>
        <position position="68"/>
    </location>
    <ligand>
        <name>substrate</name>
    </ligand>
</feature>
<evidence type="ECO:0000256" key="2">
    <source>
        <dbReference type="ARBA" id="ARBA00006717"/>
    </source>
</evidence>
<protein>
    <recommendedName>
        <fullName evidence="3">phosphoglycerate mutase (2,3-diphosphoglycerate-dependent)</fullName>
        <ecNumber evidence="3">5.4.2.11</ecNumber>
    </recommendedName>
</protein>
<feature type="binding site" evidence="7">
    <location>
        <begin position="191"/>
        <end position="192"/>
    </location>
    <ligand>
        <name>substrate</name>
    </ligand>
</feature>
<gene>
    <name evidence="9" type="primary">PGAM</name>
    <name evidence="9" type="ORF">TR83942</name>
</gene>
<dbReference type="PANTHER" id="PTHR11931">
    <property type="entry name" value="PHOSPHOGLYCERATE MUTASE"/>
    <property type="match status" value="1"/>
</dbReference>
<feature type="binding site" evidence="7">
    <location>
        <position position="106"/>
    </location>
    <ligand>
        <name>substrate</name>
    </ligand>
</feature>
<evidence type="ECO:0000256" key="8">
    <source>
        <dbReference type="PIRSR" id="PIRSR613078-3"/>
    </source>
</evidence>
<evidence type="ECO:0000256" key="5">
    <source>
        <dbReference type="ARBA" id="ARBA00023235"/>
    </source>
</evidence>
<comment type="similarity">
    <text evidence="2">Belongs to the phosphoglycerate mutase family. BPG-dependent PGAM subfamily.</text>
</comment>
<keyword evidence="4" id="KW-0324">Glycolysis</keyword>
<sequence>MYAALQSQCYKVVFIRHGESEYNQENRFCGWVDADLSARGECEAKQAGQMIKQRSMCFDVAYTSVLSRAIKTCHYVLEELGLLWIPIHKTWRLNERMYGALQGLDKAETAAKHGEAQVKLWRRSYDIPPPPLDVTDSGHPLRDQRYALLDSSVIPKTESLKNTVDRVLPFWFDEIVPAIKAGKRVLIAAHGNSIRALIKYLENISDKDIIELTVPTGIPLVYELNADMKPVKHYYLADDETVAAAISRSANINRK</sequence>
<proteinExistence type="inferred from homology"/>
<keyword evidence="5" id="KW-0413">Isomerase</keyword>
<accession>A0A0X3QCX8</accession>
<organism evidence="9">
    <name type="scientific">Schistocephalus solidus</name>
    <name type="common">Tapeworm</name>
    <dbReference type="NCBI Taxonomy" id="70667"/>
    <lineage>
        <taxon>Eukaryota</taxon>
        <taxon>Metazoa</taxon>
        <taxon>Spiralia</taxon>
        <taxon>Lophotrochozoa</taxon>
        <taxon>Platyhelminthes</taxon>
        <taxon>Cestoda</taxon>
        <taxon>Eucestoda</taxon>
        <taxon>Diphyllobothriidea</taxon>
        <taxon>Diphyllobothriidae</taxon>
        <taxon>Schistocephalus</taxon>
    </lineage>
</organism>
<dbReference type="Gene3D" id="3.40.50.1240">
    <property type="entry name" value="Phosphoglycerate mutase-like"/>
    <property type="match status" value="1"/>
</dbReference>
<dbReference type="FunFam" id="3.40.50.1240:FF:000003">
    <property type="entry name" value="2,3-bisphosphoglycerate-dependent phosphoglycerate mutase"/>
    <property type="match status" value="1"/>
</dbReference>